<feature type="transmembrane region" description="Helical" evidence="18">
    <location>
        <begin position="433"/>
        <end position="451"/>
    </location>
</feature>
<dbReference type="PANTHER" id="PTHR10903">
    <property type="entry name" value="GTPASE, IMAP FAMILY MEMBER-RELATED"/>
    <property type="match status" value="1"/>
</dbReference>
<dbReference type="GO" id="GO:0046872">
    <property type="term" value="F:metal ion binding"/>
    <property type="evidence" value="ECO:0007669"/>
    <property type="project" value="UniProtKB-KW"/>
</dbReference>
<proteinExistence type="predicted"/>
<comment type="cofactor">
    <cofactor evidence="1">
        <name>Mg(2+)</name>
        <dbReference type="ChEBI" id="CHEBI:18420"/>
    </cofactor>
</comment>
<dbReference type="InterPro" id="IPR027417">
    <property type="entry name" value="P-loop_NTPase"/>
</dbReference>
<evidence type="ECO:0000256" key="17">
    <source>
        <dbReference type="SAM" id="MobiDB-lite"/>
    </source>
</evidence>
<dbReference type="AlphaFoldDB" id="A0A7S3E808"/>
<keyword evidence="11" id="KW-0460">Magnesium</keyword>
<evidence type="ECO:0000313" key="20">
    <source>
        <dbReference type="EMBL" id="CAE0036586.1"/>
    </source>
</evidence>
<dbReference type="PROSITE" id="PS51720">
    <property type="entry name" value="G_AIG1"/>
    <property type="match status" value="1"/>
</dbReference>
<keyword evidence="5" id="KW-0934">Plastid</keyword>
<dbReference type="GO" id="GO:0009707">
    <property type="term" value="C:chloroplast outer membrane"/>
    <property type="evidence" value="ECO:0007669"/>
    <property type="project" value="UniProtKB-SubCell"/>
</dbReference>
<feature type="compositionally biased region" description="Acidic residues" evidence="17">
    <location>
        <begin position="505"/>
        <end position="518"/>
    </location>
</feature>
<dbReference type="PROSITE" id="PS00675">
    <property type="entry name" value="SIGMA54_INTERACT_1"/>
    <property type="match status" value="1"/>
</dbReference>
<keyword evidence="10" id="KW-1002">Plastid outer membrane</keyword>
<evidence type="ECO:0000256" key="10">
    <source>
        <dbReference type="ARBA" id="ARBA00022805"/>
    </source>
</evidence>
<evidence type="ECO:0000256" key="13">
    <source>
        <dbReference type="ARBA" id="ARBA00022989"/>
    </source>
</evidence>
<dbReference type="SUPFAM" id="SSF52540">
    <property type="entry name" value="P-loop containing nucleoside triphosphate hydrolases"/>
    <property type="match status" value="1"/>
</dbReference>
<protein>
    <recommendedName>
        <fullName evidence="19">AIG1-type G domain-containing protein</fullName>
    </recommendedName>
</protein>
<feature type="domain" description="AIG1-type G" evidence="19">
    <location>
        <begin position="100"/>
        <end position="344"/>
    </location>
</feature>
<keyword evidence="4" id="KW-0150">Chloroplast</keyword>
<dbReference type="InterPro" id="IPR006703">
    <property type="entry name" value="G_AIG1"/>
</dbReference>
<dbReference type="InterPro" id="IPR045058">
    <property type="entry name" value="GIMA/IAN/Toc"/>
</dbReference>
<evidence type="ECO:0000256" key="6">
    <source>
        <dbReference type="ARBA" id="ARBA00022692"/>
    </source>
</evidence>
<evidence type="ECO:0000256" key="18">
    <source>
        <dbReference type="SAM" id="Phobius"/>
    </source>
</evidence>
<feature type="compositionally biased region" description="Basic and acidic residues" evidence="17">
    <location>
        <begin position="519"/>
        <end position="528"/>
    </location>
</feature>
<keyword evidence="7" id="KW-0479">Metal-binding</keyword>
<evidence type="ECO:0000256" key="4">
    <source>
        <dbReference type="ARBA" id="ARBA00022528"/>
    </source>
</evidence>
<feature type="region of interest" description="Disordered" evidence="17">
    <location>
        <begin position="1"/>
        <end position="23"/>
    </location>
</feature>
<evidence type="ECO:0000256" key="8">
    <source>
        <dbReference type="ARBA" id="ARBA00022741"/>
    </source>
</evidence>
<evidence type="ECO:0000256" key="1">
    <source>
        <dbReference type="ARBA" id="ARBA00001946"/>
    </source>
</evidence>
<keyword evidence="15 18" id="KW-0472">Membrane</keyword>
<evidence type="ECO:0000256" key="11">
    <source>
        <dbReference type="ARBA" id="ARBA00022842"/>
    </source>
</evidence>
<keyword evidence="9" id="KW-0378">Hydrolase</keyword>
<evidence type="ECO:0000256" key="9">
    <source>
        <dbReference type="ARBA" id="ARBA00022801"/>
    </source>
</evidence>
<keyword evidence="12" id="KW-0653">Protein transport</keyword>
<organism evidence="20">
    <name type="scientific">Rhodosorus marinus</name>
    <dbReference type="NCBI Taxonomy" id="101924"/>
    <lineage>
        <taxon>Eukaryota</taxon>
        <taxon>Rhodophyta</taxon>
        <taxon>Stylonematophyceae</taxon>
        <taxon>Stylonematales</taxon>
        <taxon>Stylonemataceae</taxon>
        <taxon>Rhodosorus</taxon>
    </lineage>
</organism>
<keyword evidence="14" id="KW-0342">GTP-binding</keyword>
<dbReference type="Gene3D" id="3.40.50.300">
    <property type="entry name" value="P-loop containing nucleotide triphosphate hydrolases"/>
    <property type="match status" value="1"/>
</dbReference>
<name>A0A7S3E808_9RHOD</name>
<keyword evidence="3" id="KW-0813">Transport</keyword>
<evidence type="ECO:0000256" key="16">
    <source>
        <dbReference type="ARBA" id="ARBA00024013"/>
    </source>
</evidence>
<evidence type="ECO:0000256" key="7">
    <source>
        <dbReference type="ARBA" id="ARBA00022723"/>
    </source>
</evidence>
<dbReference type="GO" id="GO:0005525">
    <property type="term" value="F:GTP binding"/>
    <property type="evidence" value="ECO:0007669"/>
    <property type="project" value="UniProtKB-KW"/>
</dbReference>
<evidence type="ECO:0000256" key="14">
    <source>
        <dbReference type="ARBA" id="ARBA00023134"/>
    </source>
</evidence>
<evidence type="ECO:0000256" key="3">
    <source>
        <dbReference type="ARBA" id="ARBA00022448"/>
    </source>
</evidence>
<dbReference type="GO" id="GO:0015031">
    <property type="term" value="P:protein transport"/>
    <property type="evidence" value="ECO:0007669"/>
    <property type="project" value="UniProtKB-KW"/>
</dbReference>
<dbReference type="EMBL" id="HBHW01006047">
    <property type="protein sequence ID" value="CAE0036586.1"/>
    <property type="molecule type" value="Transcribed_RNA"/>
</dbReference>
<evidence type="ECO:0000256" key="5">
    <source>
        <dbReference type="ARBA" id="ARBA00022640"/>
    </source>
</evidence>
<accession>A0A7S3E808</accession>
<dbReference type="InterPro" id="IPR025662">
    <property type="entry name" value="Sigma_54_int_dom_ATP-bd_1"/>
</dbReference>
<evidence type="ECO:0000256" key="2">
    <source>
        <dbReference type="ARBA" id="ARBA00004167"/>
    </source>
</evidence>
<keyword evidence="8" id="KW-0547">Nucleotide-binding</keyword>
<dbReference type="PANTHER" id="PTHR10903:SF135">
    <property type="entry name" value="TRANSLOCASE OF CHLOROPLAST 120, CHLOROPLASTIC-RELATED"/>
    <property type="match status" value="1"/>
</dbReference>
<evidence type="ECO:0000256" key="12">
    <source>
        <dbReference type="ARBA" id="ARBA00022927"/>
    </source>
</evidence>
<feature type="region of interest" description="Disordered" evidence="17">
    <location>
        <begin position="483"/>
        <end position="538"/>
    </location>
</feature>
<evidence type="ECO:0000256" key="15">
    <source>
        <dbReference type="ARBA" id="ARBA00023136"/>
    </source>
</evidence>
<sequence>MADQSGSEDGTEELASTLAEPGGDLVQPVEVVGDDEGGIDFGRLIKRASGRVRRAISGFQGEDLDDLQPVAEFNLQTASFSRQTTAALKEFTDRLKKCGRDRGTVLILGQEGSGKSSLVNELVGEHAVADKPGGSAPLPRWRMTLMMFSPVLEPVFRTFRNFPFPKLRFPWWRGKMRRERVSVVARRFNGVLLEFIDTPGLPKDATDGILPSVYELVESRGGIVNIMLYVTRLDDSRCDRSDEMHIRAITTYFGHAVWRQAVVVFTHACALPPDNLDYQSFVRGRRDFMWQCIADAVPHGETIHNRRRGEGPNDLSYTIMNSPEIALAESSPLCRTDGSGQKLLPDGQPWLPELYQVCKTVVEDSSWDVVQGENNLIEVVDPKLKEWREQEEILFLEMDTWYMEEGIQSGEYPKQFVKGGIKLPPQAERKGSGGVPIGVIIAGYLLVYFFFDLRDTRRRARQGEIHIRDEETESESFILSAEGARTEKRPARWGAQIAAGQTEVPVEETPAESNSDESSEIREEKDQSDQDSSTIEPG</sequence>
<comment type="subcellular location">
    <subcellularLocation>
        <location evidence="2">Membrane</location>
        <topology evidence="2">Single-pass membrane protein</topology>
    </subcellularLocation>
    <subcellularLocation>
        <location evidence="16">Plastid</location>
        <location evidence="16">Chloroplast outer membrane</location>
    </subcellularLocation>
</comment>
<reference evidence="20" key="1">
    <citation type="submission" date="2021-01" db="EMBL/GenBank/DDBJ databases">
        <authorList>
            <person name="Corre E."/>
            <person name="Pelletier E."/>
            <person name="Niang G."/>
            <person name="Scheremetjew M."/>
            <person name="Finn R."/>
            <person name="Kale V."/>
            <person name="Holt S."/>
            <person name="Cochrane G."/>
            <person name="Meng A."/>
            <person name="Brown T."/>
            <person name="Cohen L."/>
        </authorList>
    </citation>
    <scope>NUCLEOTIDE SEQUENCE</scope>
    <source>
        <strain evidence="20">CCMP 769</strain>
    </source>
</reference>
<evidence type="ECO:0000259" key="19">
    <source>
        <dbReference type="PROSITE" id="PS51720"/>
    </source>
</evidence>
<dbReference type="GO" id="GO:0016787">
    <property type="term" value="F:hydrolase activity"/>
    <property type="evidence" value="ECO:0007669"/>
    <property type="project" value="UniProtKB-KW"/>
</dbReference>
<keyword evidence="6 18" id="KW-0812">Transmembrane</keyword>
<keyword evidence="13 18" id="KW-1133">Transmembrane helix</keyword>
<gene>
    <name evidence="20" type="ORF">RMAR00112_LOCUS4536</name>
</gene>
<dbReference type="Pfam" id="PF04548">
    <property type="entry name" value="AIG1"/>
    <property type="match status" value="1"/>
</dbReference>